<organism evidence="1 2">
    <name type="scientific">Sphingobacterium griseoflavum</name>
    <dbReference type="NCBI Taxonomy" id="1474952"/>
    <lineage>
        <taxon>Bacteria</taxon>
        <taxon>Pseudomonadati</taxon>
        <taxon>Bacteroidota</taxon>
        <taxon>Sphingobacteriia</taxon>
        <taxon>Sphingobacteriales</taxon>
        <taxon>Sphingobacteriaceae</taxon>
        <taxon>Sphingobacterium</taxon>
    </lineage>
</organism>
<accession>A0ABQ3HVJ2</accession>
<reference evidence="2" key="1">
    <citation type="journal article" date="2019" name="Int. J. Syst. Evol. Microbiol.">
        <title>The Global Catalogue of Microorganisms (GCM) 10K type strain sequencing project: providing services to taxonomists for standard genome sequencing and annotation.</title>
        <authorList>
            <consortium name="The Broad Institute Genomics Platform"/>
            <consortium name="The Broad Institute Genome Sequencing Center for Infectious Disease"/>
            <person name="Wu L."/>
            <person name="Ma J."/>
        </authorList>
    </citation>
    <scope>NUCLEOTIDE SEQUENCE [LARGE SCALE GENOMIC DNA]</scope>
    <source>
        <strain evidence="2">CGMCC 1.12966</strain>
    </source>
</reference>
<dbReference type="EMBL" id="BNAF01000004">
    <property type="protein sequence ID" value="GHE32059.1"/>
    <property type="molecule type" value="Genomic_DNA"/>
</dbReference>
<dbReference type="RefSeq" id="WP_189625926.1">
    <property type="nucleotide sequence ID" value="NZ_BNAF01000004.1"/>
</dbReference>
<sequence length="160" mass="18712">MKDRLEDYNKIYGFREHPERFGFEGNPERIIVRNTALREADASIYVAYLTEHYPASVEREMEQFEKSLTHISLMPWPEANSFFEKHGITTLQTDIPYVEHDAVFVPKTFSESEADALVKASEKEPFMQYLKIDKVANRSSIWLDVSELLHTYAPHMHQNS</sequence>
<evidence type="ECO:0000313" key="2">
    <source>
        <dbReference type="Proteomes" id="UP000620550"/>
    </source>
</evidence>
<dbReference type="Proteomes" id="UP000620550">
    <property type="component" value="Unassembled WGS sequence"/>
</dbReference>
<protein>
    <submittedName>
        <fullName evidence="1">Uncharacterized protein</fullName>
    </submittedName>
</protein>
<proteinExistence type="predicted"/>
<name>A0ABQ3HVJ2_9SPHI</name>
<gene>
    <name evidence="1" type="ORF">GCM10017764_14040</name>
</gene>
<comment type="caution">
    <text evidence="1">The sequence shown here is derived from an EMBL/GenBank/DDBJ whole genome shotgun (WGS) entry which is preliminary data.</text>
</comment>
<evidence type="ECO:0000313" key="1">
    <source>
        <dbReference type="EMBL" id="GHE32059.1"/>
    </source>
</evidence>
<keyword evidence="2" id="KW-1185">Reference proteome</keyword>